<dbReference type="STRING" id="650891.SAMN05216203_0768"/>
<dbReference type="Proteomes" id="UP000198644">
    <property type="component" value="Unassembled WGS sequence"/>
</dbReference>
<proteinExistence type="inferred from homology"/>
<dbReference type="SUPFAM" id="SSF101322">
    <property type="entry name" value="YcfC-like"/>
    <property type="match status" value="1"/>
</dbReference>
<evidence type="ECO:0000313" key="5">
    <source>
        <dbReference type="EMBL" id="SFR48532.1"/>
    </source>
</evidence>
<comment type="similarity">
    <text evidence="4">Belongs to the HflD family.</text>
</comment>
<evidence type="ECO:0000313" key="6">
    <source>
        <dbReference type="Proteomes" id="UP000198644"/>
    </source>
</evidence>
<dbReference type="Pfam" id="PF04356">
    <property type="entry name" value="DUF489"/>
    <property type="match status" value="1"/>
</dbReference>
<sequence>MSRSLTDQTLALAGVFQAATLVSQVAHQGRCAESSLETSLRSLFVTNPDNTLEVYGGELMNLREGLDALAKILSNETRQQDTAVLRYALNLLQLEASLNRNRDMLDAIGQRINQARHTANHFGYVHGNLIGNLASIYADTISTFRLRIQVTGDPAILQREENAARVRALLLAGIRSAVLWRQNGGRRWQLIFRRRKVAALARQLAEQANHSVYNREP</sequence>
<gene>
    <name evidence="4" type="primary">hflD</name>
    <name evidence="5" type="ORF">SAMN05216203_0768</name>
</gene>
<dbReference type="AlphaFoldDB" id="A0A1I6H2A1"/>
<dbReference type="HAMAP" id="MF_00695">
    <property type="entry name" value="HflD_protein"/>
    <property type="match status" value="1"/>
</dbReference>
<organism evidence="5 6">
    <name type="scientific">Marinobacter daqiaonensis</name>
    <dbReference type="NCBI Taxonomy" id="650891"/>
    <lineage>
        <taxon>Bacteria</taxon>
        <taxon>Pseudomonadati</taxon>
        <taxon>Pseudomonadota</taxon>
        <taxon>Gammaproteobacteria</taxon>
        <taxon>Pseudomonadales</taxon>
        <taxon>Marinobacteraceae</taxon>
        <taxon>Marinobacter</taxon>
    </lineage>
</organism>
<dbReference type="InterPro" id="IPR035932">
    <property type="entry name" value="HflD-like_sf"/>
</dbReference>
<keyword evidence="2 4" id="KW-0963">Cytoplasm</keyword>
<dbReference type="NCBIfam" id="NF001248">
    <property type="entry name" value="PRK00218.1-4"/>
    <property type="match status" value="1"/>
</dbReference>
<keyword evidence="6" id="KW-1185">Reference proteome</keyword>
<protein>
    <recommendedName>
        <fullName evidence="4">High frequency lysogenization protein HflD homolog</fullName>
    </recommendedName>
</protein>
<accession>A0A1I6H2A1</accession>
<dbReference type="GO" id="GO:0005886">
    <property type="term" value="C:plasma membrane"/>
    <property type="evidence" value="ECO:0007669"/>
    <property type="project" value="UniProtKB-SubCell"/>
</dbReference>
<comment type="subcellular location">
    <subcellularLocation>
        <location evidence="4">Cytoplasm</location>
    </subcellularLocation>
    <subcellularLocation>
        <location evidence="4">Cell membrane</location>
        <topology evidence="4">Peripheral membrane protein</topology>
        <orientation evidence="4">Cytoplasmic side</orientation>
    </subcellularLocation>
</comment>
<evidence type="ECO:0000256" key="1">
    <source>
        <dbReference type="ARBA" id="ARBA00022475"/>
    </source>
</evidence>
<dbReference type="RefSeq" id="WP_092009019.1">
    <property type="nucleotide sequence ID" value="NZ_FOYW01000001.1"/>
</dbReference>
<dbReference type="PANTHER" id="PTHR38100:SF1">
    <property type="entry name" value="HIGH FREQUENCY LYSOGENIZATION PROTEIN HFLD"/>
    <property type="match status" value="1"/>
</dbReference>
<dbReference type="OrthoDB" id="9788031at2"/>
<evidence type="ECO:0000256" key="2">
    <source>
        <dbReference type="ARBA" id="ARBA00022490"/>
    </source>
</evidence>
<dbReference type="NCBIfam" id="NF001246">
    <property type="entry name" value="PRK00218.1-2"/>
    <property type="match status" value="1"/>
</dbReference>
<dbReference type="PANTHER" id="PTHR38100">
    <property type="entry name" value="HIGH FREQUENCY LYSOGENIZATION PROTEIN HFLD"/>
    <property type="match status" value="1"/>
</dbReference>
<dbReference type="EMBL" id="FOYW01000001">
    <property type="protein sequence ID" value="SFR48532.1"/>
    <property type="molecule type" value="Genomic_DNA"/>
</dbReference>
<evidence type="ECO:0000256" key="4">
    <source>
        <dbReference type="HAMAP-Rule" id="MF_00695"/>
    </source>
</evidence>
<keyword evidence="1 4" id="KW-1003">Cell membrane</keyword>
<dbReference type="InterPro" id="IPR007451">
    <property type="entry name" value="HflD"/>
</dbReference>
<dbReference type="GO" id="GO:0005737">
    <property type="term" value="C:cytoplasm"/>
    <property type="evidence" value="ECO:0007669"/>
    <property type="project" value="UniProtKB-SubCell"/>
</dbReference>
<evidence type="ECO:0000256" key="3">
    <source>
        <dbReference type="ARBA" id="ARBA00023136"/>
    </source>
</evidence>
<dbReference type="Gene3D" id="1.10.3890.10">
    <property type="entry name" value="HflD-like"/>
    <property type="match status" value="1"/>
</dbReference>
<name>A0A1I6H2A1_9GAMM</name>
<keyword evidence="3 4" id="KW-0472">Membrane</keyword>
<reference evidence="5 6" key="1">
    <citation type="submission" date="2016-10" db="EMBL/GenBank/DDBJ databases">
        <authorList>
            <person name="de Groot N.N."/>
        </authorList>
    </citation>
    <scope>NUCLEOTIDE SEQUENCE [LARGE SCALE GENOMIC DNA]</scope>
    <source>
        <strain evidence="5 6">CGMCC 1.9167</strain>
    </source>
</reference>